<feature type="domain" description="ELMO" evidence="2">
    <location>
        <begin position="145"/>
        <end position="304"/>
    </location>
</feature>
<dbReference type="Proteomes" id="UP000091820">
    <property type="component" value="Unassembled WGS sequence"/>
</dbReference>
<reference evidence="4" key="1">
    <citation type="submission" date="2014-03" db="EMBL/GenBank/DDBJ databases">
        <authorList>
            <person name="Aksoy S."/>
            <person name="Warren W."/>
            <person name="Wilson R.K."/>
        </authorList>
    </citation>
    <scope>NUCLEOTIDE SEQUENCE [LARGE SCALE GENOMIC DNA]</scope>
    <source>
        <strain evidence="4">IAEA</strain>
    </source>
</reference>
<dbReference type="GO" id="GO:0005096">
    <property type="term" value="F:GTPase activator activity"/>
    <property type="evidence" value="ECO:0007669"/>
    <property type="project" value="TreeGrafter"/>
</dbReference>
<evidence type="ECO:0000313" key="4">
    <source>
        <dbReference type="Proteomes" id="UP000091820"/>
    </source>
</evidence>
<protein>
    <recommendedName>
        <fullName evidence="2">ELMO domain-containing protein</fullName>
    </recommendedName>
</protein>
<evidence type="ECO:0000256" key="1">
    <source>
        <dbReference type="SAM" id="Phobius"/>
    </source>
</evidence>
<keyword evidence="1" id="KW-1133">Transmembrane helix</keyword>
<dbReference type="PANTHER" id="PTHR12771:SF51">
    <property type="entry name" value="LD01482P"/>
    <property type="match status" value="1"/>
</dbReference>
<keyword evidence="1" id="KW-0812">Transmembrane</keyword>
<dbReference type="VEuPathDB" id="VectorBase:GBRI029864"/>
<dbReference type="PANTHER" id="PTHR12771">
    <property type="entry name" value="ENGULFMENT AND CELL MOTILITY"/>
    <property type="match status" value="1"/>
</dbReference>
<dbReference type="Pfam" id="PF04727">
    <property type="entry name" value="ELMO_CED12"/>
    <property type="match status" value="1"/>
</dbReference>
<dbReference type="PROSITE" id="PS51335">
    <property type="entry name" value="ELMO"/>
    <property type="match status" value="1"/>
</dbReference>
<sequence length="320" mass="37787">MNFMLGIIFDKFLPFIGGYIRPFIKWFLHTFTRLCELQRICYGAQPGARRSKQVEWSLESSKQPEIKQLILELDEAVEYCSEDELKSLTLRAVNVVQRVKHIKPNVHPDFAPLFGVSVYQIWSYKRLMHQVERLRSEQYNAENTEHEEKLMELWRHLMPDEPLLERVSKQWQEIGFQGEDPKTDFRGMGLLGLENLLYFSREYKEAAQHVLLHSRHPVLGYTFAIVGINLTAMAYIFLKSGDAKAHFYNVAQNTKTACSLEHFHKFYCYLLFEFDRLWLESEPANIMDFREIYQTFEISILEALHKDCTVFKTNLVIEKV</sequence>
<evidence type="ECO:0000313" key="3">
    <source>
        <dbReference type="EnsemblMetazoa" id="GBRI029864-PA"/>
    </source>
</evidence>
<keyword evidence="1" id="KW-0472">Membrane</keyword>
<dbReference type="InterPro" id="IPR006816">
    <property type="entry name" value="ELMO_dom"/>
</dbReference>
<reference evidence="3" key="2">
    <citation type="submission" date="2020-05" db="UniProtKB">
        <authorList>
            <consortium name="EnsemblMetazoa"/>
        </authorList>
    </citation>
    <scope>IDENTIFICATION</scope>
    <source>
        <strain evidence="3">IAEA</strain>
    </source>
</reference>
<evidence type="ECO:0000259" key="2">
    <source>
        <dbReference type="PROSITE" id="PS51335"/>
    </source>
</evidence>
<feature type="transmembrane region" description="Helical" evidence="1">
    <location>
        <begin position="218"/>
        <end position="238"/>
    </location>
</feature>
<dbReference type="EnsemblMetazoa" id="GBRI029864-RA">
    <property type="protein sequence ID" value="GBRI029864-PA"/>
    <property type="gene ID" value="GBRI029864"/>
</dbReference>
<organism evidence="3 4">
    <name type="scientific">Glossina brevipalpis</name>
    <dbReference type="NCBI Taxonomy" id="37001"/>
    <lineage>
        <taxon>Eukaryota</taxon>
        <taxon>Metazoa</taxon>
        <taxon>Ecdysozoa</taxon>
        <taxon>Arthropoda</taxon>
        <taxon>Hexapoda</taxon>
        <taxon>Insecta</taxon>
        <taxon>Pterygota</taxon>
        <taxon>Neoptera</taxon>
        <taxon>Endopterygota</taxon>
        <taxon>Diptera</taxon>
        <taxon>Brachycera</taxon>
        <taxon>Muscomorpha</taxon>
        <taxon>Hippoboscoidea</taxon>
        <taxon>Glossinidae</taxon>
        <taxon>Glossina</taxon>
    </lineage>
</organism>
<dbReference type="STRING" id="37001.A0A1A9WRU2"/>
<dbReference type="InterPro" id="IPR050868">
    <property type="entry name" value="ELMO_domain-containing"/>
</dbReference>
<dbReference type="AlphaFoldDB" id="A0A1A9WRU2"/>
<accession>A0A1A9WRU2</accession>
<keyword evidence="4" id="KW-1185">Reference proteome</keyword>
<name>A0A1A9WRU2_9MUSC</name>
<proteinExistence type="predicted"/>